<organism evidence="8 9">
    <name type="scientific">Cytobacillus dafuensis</name>
    <name type="common">Bacillus dafuensis</name>
    <dbReference type="NCBI Taxonomy" id="1742359"/>
    <lineage>
        <taxon>Bacteria</taxon>
        <taxon>Bacillati</taxon>
        <taxon>Bacillota</taxon>
        <taxon>Bacilli</taxon>
        <taxon>Bacillales</taxon>
        <taxon>Bacillaceae</taxon>
        <taxon>Cytobacillus</taxon>
    </lineage>
</organism>
<comment type="subcellular location">
    <subcellularLocation>
        <location evidence="1">Membrane</location>
        <topology evidence="1">Multi-pass membrane protein</topology>
    </subcellularLocation>
</comment>
<feature type="transmembrane region" description="Helical" evidence="6">
    <location>
        <begin position="616"/>
        <end position="635"/>
    </location>
</feature>
<feature type="transmembrane region" description="Helical" evidence="6">
    <location>
        <begin position="20"/>
        <end position="38"/>
    </location>
</feature>
<feature type="transmembrane region" description="Helical" evidence="6">
    <location>
        <begin position="670"/>
        <end position="691"/>
    </location>
</feature>
<evidence type="ECO:0000256" key="5">
    <source>
        <dbReference type="SAM" id="Coils"/>
    </source>
</evidence>
<evidence type="ECO:0000259" key="7">
    <source>
        <dbReference type="Pfam" id="PF12698"/>
    </source>
</evidence>
<evidence type="ECO:0000256" key="6">
    <source>
        <dbReference type="SAM" id="Phobius"/>
    </source>
</evidence>
<keyword evidence="3 6" id="KW-1133">Transmembrane helix</keyword>
<feature type="transmembrane region" description="Helical" evidence="6">
    <location>
        <begin position="587"/>
        <end position="609"/>
    </location>
</feature>
<evidence type="ECO:0000313" key="9">
    <source>
        <dbReference type="Proteomes" id="UP000321555"/>
    </source>
</evidence>
<evidence type="ECO:0000256" key="4">
    <source>
        <dbReference type="ARBA" id="ARBA00023136"/>
    </source>
</evidence>
<evidence type="ECO:0000256" key="3">
    <source>
        <dbReference type="ARBA" id="ARBA00022989"/>
    </source>
</evidence>
<dbReference type="AlphaFoldDB" id="A0A5B8ZAK1"/>
<dbReference type="PANTHER" id="PTHR43077:SF10">
    <property type="entry name" value="TRANSPORT PERMEASE PROTEIN"/>
    <property type="match status" value="1"/>
</dbReference>
<feature type="transmembrane region" description="Helical" evidence="6">
    <location>
        <begin position="552"/>
        <end position="575"/>
    </location>
</feature>
<reference evidence="9" key="1">
    <citation type="submission" date="2019-08" db="EMBL/GenBank/DDBJ databases">
        <authorList>
            <person name="Zheng X."/>
        </authorList>
    </citation>
    <scope>NUCLEOTIDE SEQUENCE [LARGE SCALE GENOMIC DNA]</scope>
    <source>
        <strain evidence="9">FJAT-25496</strain>
    </source>
</reference>
<keyword evidence="5" id="KW-0175">Coiled coil</keyword>
<keyword evidence="9" id="KW-1185">Reference proteome</keyword>
<keyword evidence="4 6" id="KW-0472">Membrane</keyword>
<dbReference type="Pfam" id="PF12698">
    <property type="entry name" value="ABC2_membrane_3"/>
    <property type="match status" value="1"/>
</dbReference>
<dbReference type="STRING" id="1742359.GCA_001439625_00163"/>
<dbReference type="Gene3D" id="3.40.1710.10">
    <property type="entry name" value="abc type-2 transporter like domain"/>
    <property type="match status" value="1"/>
</dbReference>
<dbReference type="KEGG" id="bda:FSZ17_15805"/>
<dbReference type="EMBL" id="CP042593">
    <property type="protein sequence ID" value="QED50172.1"/>
    <property type="molecule type" value="Genomic_DNA"/>
</dbReference>
<feature type="coiled-coil region" evidence="5">
    <location>
        <begin position="449"/>
        <end position="476"/>
    </location>
</feature>
<feature type="domain" description="ABC-2 type transporter transmembrane" evidence="7">
    <location>
        <begin position="22"/>
        <end position="161"/>
    </location>
</feature>
<dbReference type="Proteomes" id="UP000321555">
    <property type="component" value="Chromosome"/>
</dbReference>
<dbReference type="NCBIfam" id="TIGR03061">
    <property type="entry name" value="pip_yhgE_Nterm"/>
    <property type="match status" value="1"/>
</dbReference>
<feature type="transmembrane region" description="Helical" evidence="6">
    <location>
        <begin position="521"/>
        <end position="540"/>
    </location>
</feature>
<dbReference type="InterPro" id="IPR017500">
    <property type="entry name" value="Phage_infect_YhgE_N"/>
</dbReference>
<gene>
    <name evidence="8" type="ORF">FSZ17_15805</name>
</gene>
<dbReference type="PANTHER" id="PTHR43077">
    <property type="entry name" value="TRANSPORT PERMEASE YVFS-RELATED"/>
    <property type="match status" value="1"/>
</dbReference>
<accession>A0A5B8ZAK1</accession>
<dbReference type="InterPro" id="IPR051328">
    <property type="entry name" value="T7SS_ABC-Transporter"/>
</dbReference>
<dbReference type="InterPro" id="IPR013525">
    <property type="entry name" value="ABC2_TM"/>
</dbReference>
<keyword evidence="2 6" id="KW-0812">Transmembrane</keyword>
<dbReference type="GO" id="GO:0140359">
    <property type="term" value="F:ABC-type transporter activity"/>
    <property type="evidence" value="ECO:0007669"/>
    <property type="project" value="InterPro"/>
</dbReference>
<dbReference type="NCBIfam" id="TIGR03062">
    <property type="entry name" value="pip_yhgE_Cterm"/>
    <property type="match status" value="1"/>
</dbReference>
<dbReference type="GO" id="GO:0016020">
    <property type="term" value="C:membrane"/>
    <property type="evidence" value="ECO:0007669"/>
    <property type="project" value="UniProtKB-SubCell"/>
</dbReference>
<protein>
    <submittedName>
        <fullName evidence="8">YhgE/Pip domain-containing protein</fullName>
    </submittedName>
</protein>
<evidence type="ECO:0000256" key="2">
    <source>
        <dbReference type="ARBA" id="ARBA00022692"/>
    </source>
</evidence>
<dbReference type="InterPro" id="IPR017501">
    <property type="entry name" value="Phage_infect_YhgE_C"/>
</dbReference>
<sequence length="713" mass="80199">MKTIFGIYRTDLKNIYQNWAVFILIAGLTLLPSLYAWFNIEASWDPYGHTSDISIAVSNKDKGANIRGSKINVGDELVSSLKTDENFNWVFVDEKEAIKGVERGKYYASITVPENFSEKITTVLTDDPEKPTLSYYVNEKINAVAPKITSKGATGLVEQISKNFVKTANGAIFKVFNEIGIELERDLPTIERVKHLIFELEKQLPTIRDTTNKVLDDVEKAKQVISTAQEEVKRIAVLSDEGVQLAENFTGYLNKATLLINNSAPFIKENLVILKQTADSTNQLTDFLLDNQIPTEEKINFLQRHSIRLEKSVEVIDDMISFFEHLTKLSSSSSFDLELNRLQEVKKNFTSAQVLLKNTINLIENGEPLTSKITNQINQFSESTSELLKKVLDNFDNQTVPNIDNQLQKTKSLIENTTAALKGAKQSLPDVESILGEAQKGIIIGTKELQKFKEDLPEIERKLKEITQRIRAFEANANIKEIIDLLRNDIKKESDFFAEPVLLKEHKLFPIPNYGSAMSPFFTTLSLWVGAMLLVSLLSIDTTTNGSIIHFYFGKFLIFLTIALLQALIVTLGDIFLLKTFVVDKLWFVLFALFMGGIFMLMVFTLVFLLGNVGKALGIVLLVLQISGSGGTFPIQVVPKFFQVINPFLPFTYAISMMREAVGGIIWDIVIRDAIILSLFGILTILLGLFLKKPANRLTEKFKLKIKESSLIH</sequence>
<proteinExistence type="predicted"/>
<name>A0A5B8ZAK1_CYTDA</name>
<dbReference type="OrthoDB" id="9811483at2"/>
<evidence type="ECO:0000256" key="1">
    <source>
        <dbReference type="ARBA" id="ARBA00004141"/>
    </source>
</evidence>
<evidence type="ECO:0000313" key="8">
    <source>
        <dbReference type="EMBL" id="QED50172.1"/>
    </source>
</evidence>